<proteinExistence type="predicted"/>
<organism evidence="1 2">
    <name type="scientific">Desulfosarcina ovata subsp. ovata</name>
    <dbReference type="NCBI Taxonomy" id="2752305"/>
    <lineage>
        <taxon>Bacteria</taxon>
        <taxon>Pseudomonadati</taxon>
        <taxon>Thermodesulfobacteriota</taxon>
        <taxon>Desulfobacteria</taxon>
        <taxon>Desulfobacterales</taxon>
        <taxon>Desulfosarcinaceae</taxon>
        <taxon>Desulfosarcina</taxon>
    </lineage>
</organism>
<keyword evidence="2" id="KW-1185">Reference proteome</keyword>
<accession>A0A5K8AJK9</accession>
<evidence type="ECO:0000313" key="1">
    <source>
        <dbReference type="EMBL" id="BBO92887.1"/>
    </source>
</evidence>
<dbReference type="AlphaFoldDB" id="A0A5K8AJK9"/>
<dbReference type="Proteomes" id="UP000422108">
    <property type="component" value="Chromosome"/>
</dbReference>
<evidence type="ECO:0000313" key="2">
    <source>
        <dbReference type="Proteomes" id="UP000422108"/>
    </source>
</evidence>
<dbReference type="RefSeq" id="WP_155313576.1">
    <property type="nucleotide sequence ID" value="NZ_AP021879.1"/>
</dbReference>
<protein>
    <submittedName>
        <fullName evidence="1">Uncharacterized protein</fullName>
    </submittedName>
</protein>
<gene>
    <name evidence="1" type="ORF">DSCOOX_60670</name>
</gene>
<name>A0A5K8AJK9_9BACT</name>
<reference evidence="1 2" key="1">
    <citation type="submission" date="2019-11" db="EMBL/GenBank/DDBJ databases">
        <title>Comparative genomics of hydrocarbon-degrading Desulfosarcina strains.</title>
        <authorList>
            <person name="Watanabe M."/>
            <person name="Kojima H."/>
            <person name="Fukui M."/>
        </authorList>
    </citation>
    <scope>NUCLEOTIDE SEQUENCE [LARGE SCALE GENOMIC DNA]</scope>
    <source>
        <strain evidence="2">oXyS1</strain>
    </source>
</reference>
<sequence>MKAITIRGVDQDLADKLKDNAKKQSKSINQLAIELIRSGLGLSKKKQFTRQYDDLDDLFGKWSQEEFETIDVKISHERKIDPEIWS</sequence>
<dbReference type="EMBL" id="AP021879">
    <property type="protein sequence ID" value="BBO92887.1"/>
    <property type="molecule type" value="Genomic_DNA"/>
</dbReference>